<gene>
    <name evidence="3" type="ORF">SAMN04487988_105104</name>
</gene>
<dbReference type="STRING" id="435880.SAMN04487988_105104"/>
<name>A0A1I2SWI6_9BACT</name>
<dbReference type="PANTHER" id="PTHR30273">
    <property type="entry name" value="PERIPLASMIC SIGNAL SENSOR AND SIGMA FACTOR ACTIVATOR FECR-RELATED"/>
    <property type="match status" value="1"/>
</dbReference>
<dbReference type="RefSeq" id="WP_092790686.1">
    <property type="nucleotide sequence ID" value="NZ_JBHRVW010000002.1"/>
</dbReference>
<proteinExistence type="predicted"/>
<feature type="domain" description="FecR protein" evidence="1">
    <location>
        <begin position="150"/>
        <end position="237"/>
    </location>
</feature>
<dbReference type="Gene3D" id="2.60.120.1440">
    <property type="match status" value="1"/>
</dbReference>
<dbReference type="Gene3D" id="3.55.50.30">
    <property type="match status" value="1"/>
</dbReference>
<dbReference type="InterPro" id="IPR006860">
    <property type="entry name" value="FecR"/>
</dbReference>
<dbReference type="InterPro" id="IPR032508">
    <property type="entry name" value="FecR_C"/>
</dbReference>
<evidence type="ECO:0000259" key="2">
    <source>
        <dbReference type="Pfam" id="PF16344"/>
    </source>
</evidence>
<sequence>MKYQDYDIANFITDEFFIQWVKNPNENNNHFWEKWLAQHPEKRALVYESASLIRSVRYGYNPDFSDQMYVETFEQILKAETELNHAKPIRVATITPTPKGNFFSFFPIRNIAATLLILFCLWAQYEAFQYNPQSLEKTNIPMITRFNPAGQKSIIDLPDGTKIHLNSESVIEFPQKFSDDLRLVSLKGEAFFEVKKETRPFLVESGNAKIHVLGTSFNVKQKNNEPLYVALVTGKVRVNAGNGDQVTLDPDEMLVMEKGGEFYKRKFDPLSELGWKDNYLIFKNTIFSDVIDKLENWYGVKIVVKGHIDPKWTYSGVYKGEKLENVLRGICMTSGMNYKIDKRNITITNPK</sequence>
<dbReference type="Pfam" id="PF04773">
    <property type="entry name" value="FecR"/>
    <property type="match status" value="1"/>
</dbReference>
<dbReference type="Pfam" id="PF16344">
    <property type="entry name" value="FecR_C"/>
    <property type="match status" value="1"/>
</dbReference>
<feature type="domain" description="Protein FecR C-terminal" evidence="2">
    <location>
        <begin position="279"/>
        <end position="347"/>
    </location>
</feature>
<dbReference type="PIRSF" id="PIRSF018266">
    <property type="entry name" value="FecR"/>
    <property type="match status" value="1"/>
</dbReference>
<evidence type="ECO:0000313" key="4">
    <source>
        <dbReference type="Proteomes" id="UP000199642"/>
    </source>
</evidence>
<dbReference type="EMBL" id="FOPC01000005">
    <property type="protein sequence ID" value="SFG57122.1"/>
    <property type="molecule type" value="Genomic_DNA"/>
</dbReference>
<dbReference type="InterPro" id="IPR012373">
    <property type="entry name" value="Ferrdict_sens_TM"/>
</dbReference>
<protein>
    <submittedName>
        <fullName evidence="3">FecR family protein</fullName>
    </submittedName>
</protein>
<evidence type="ECO:0000313" key="3">
    <source>
        <dbReference type="EMBL" id="SFG57122.1"/>
    </source>
</evidence>
<accession>A0A1I2SWI6</accession>
<evidence type="ECO:0000259" key="1">
    <source>
        <dbReference type="Pfam" id="PF04773"/>
    </source>
</evidence>
<dbReference type="PANTHER" id="PTHR30273:SF2">
    <property type="entry name" value="PROTEIN FECR"/>
    <property type="match status" value="1"/>
</dbReference>
<keyword evidence="4" id="KW-1185">Reference proteome</keyword>
<dbReference type="GO" id="GO:0016989">
    <property type="term" value="F:sigma factor antagonist activity"/>
    <property type="evidence" value="ECO:0007669"/>
    <property type="project" value="TreeGrafter"/>
</dbReference>
<dbReference type="Proteomes" id="UP000199642">
    <property type="component" value="Unassembled WGS sequence"/>
</dbReference>
<dbReference type="AlphaFoldDB" id="A0A1I2SWI6"/>
<dbReference type="OrthoDB" id="1099916at2"/>
<reference evidence="4" key="1">
    <citation type="submission" date="2016-10" db="EMBL/GenBank/DDBJ databases">
        <authorList>
            <person name="Varghese N."/>
            <person name="Submissions S."/>
        </authorList>
    </citation>
    <scope>NUCLEOTIDE SEQUENCE [LARGE SCALE GENOMIC DNA]</scope>
    <source>
        <strain evidence="4">DSM 19315</strain>
    </source>
</reference>
<organism evidence="3 4">
    <name type="scientific">Algoriphagus hitonicola</name>
    <dbReference type="NCBI Taxonomy" id="435880"/>
    <lineage>
        <taxon>Bacteria</taxon>
        <taxon>Pseudomonadati</taxon>
        <taxon>Bacteroidota</taxon>
        <taxon>Cytophagia</taxon>
        <taxon>Cytophagales</taxon>
        <taxon>Cyclobacteriaceae</taxon>
        <taxon>Algoriphagus</taxon>
    </lineage>
</organism>